<dbReference type="SMART" id="SM01150">
    <property type="entry name" value="DUF1338"/>
    <property type="match status" value="1"/>
</dbReference>
<evidence type="ECO:0000256" key="6">
    <source>
        <dbReference type="ARBA" id="ARBA00035023"/>
    </source>
</evidence>
<dbReference type="CDD" id="cd16349">
    <property type="entry name" value="VOC_like"/>
    <property type="match status" value="1"/>
</dbReference>
<dbReference type="Pfam" id="PF07063">
    <property type="entry name" value="HGLS"/>
    <property type="match status" value="1"/>
</dbReference>
<evidence type="ECO:0000256" key="5">
    <source>
        <dbReference type="ARBA" id="ARBA00035013"/>
    </source>
</evidence>
<organism evidence="8 9">
    <name type="scientific">Novosphingobium capsulatum</name>
    <dbReference type="NCBI Taxonomy" id="13688"/>
    <lineage>
        <taxon>Bacteria</taxon>
        <taxon>Pseudomonadati</taxon>
        <taxon>Pseudomonadota</taxon>
        <taxon>Alphaproteobacteria</taxon>
        <taxon>Sphingomonadales</taxon>
        <taxon>Sphingomonadaceae</taxon>
        <taxon>Novosphingobium</taxon>
    </lineage>
</organism>
<name>A0ABU1MMT8_9SPHN</name>
<evidence type="ECO:0000256" key="3">
    <source>
        <dbReference type="ARBA" id="ARBA00023002"/>
    </source>
</evidence>
<evidence type="ECO:0000256" key="2">
    <source>
        <dbReference type="ARBA" id="ARBA00022964"/>
    </source>
</evidence>
<evidence type="ECO:0000313" key="8">
    <source>
        <dbReference type="EMBL" id="MDR6511649.1"/>
    </source>
</evidence>
<comment type="cofactor">
    <cofactor evidence="1">
        <name>Fe(2+)</name>
        <dbReference type="ChEBI" id="CHEBI:29033"/>
    </cofactor>
</comment>
<keyword evidence="2" id="KW-0223">Dioxygenase</keyword>
<evidence type="ECO:0000313" key="9">
    <source>
        <dbReference type="Proteomes" id="UP001184150"/>
    </source>
</evidence>
<dbReference type="InterPro" id="IPR009770">
    <property type="entry name" value="HGLS"/>
</dbReference>
<dbReference type="PANTHER" id="PTHR31136">
    <property type="entry name" value="DUF1338 DOMAIN-CONTAINING PROTEIN"/>
    <property type="match status" value="1"/>
</dbReference>
<reference evidence="8 9" key="1">
    <citation type="submission" date="2023-07" db="EMBL/GenBank/DDBJ databases">
        <title>Sorghum-associated microbial communities from plants grown in Nebraska, USA.</title>
        <authorList>
            <person name="Schachtman D."/>
        </authorList>
    </citation>
    <scope>NUCLEOTIDE SEQUENCE [LARGE SCALE GENOMIC DNA]</scope>
    <source>
        <strain evidence="8 9">DS1027</strain>
    </source>
</reference>
<gene>
    <name evidence="8" type="ORF">J2792_002525</name>
</gene>
<keyword evidence="9" id="KW-1185">Reference proteome</keyword>
<evidence type="ECO:0000256" key="1">
    <source>
        <dbReference type="ARBA" id="ARBA00001954"/>
    </source>
</evidence>
<keyword evidence="3" id="KW-0560">Oxidoreductase</keyword>
<evidence type="ECO:0000256" key="4">
    <source>
        <dbReference type="ARBA" id="ARBA00023004"/>
    </source>
</evidence>
<comment type="similarity">
    <text evidence="5">Belongs to the 2-oxoadipate dioxygenase/decarboxylase family.</text>
</comment>
<proteinExistence type="inferred from homology"/>
<accession>A0ABU1MMT8</accession>
<dbReference type="PANTHER" id="PTHR31136:SF5">
    <property type="entry name" value="2-OXOADIPATE DIOXYGENASE_DECARBOXYLASE, CHLOROPLASTIC"/>
    <property type="match status" value="1"/>
</dbReference>
<evidence type="ECO:0000256" key="7">
    <source>
        <dbReference type="ARBA" id="ARBA00035045"/>
    </source>
</evidence>
<comment type="caution">
    <text evidence="8">The sequence shown here is derived from an EMBL/GenBank/DDBJ whole genome shotgun (WGS) entry which is preliminary data.</text>
</comment>
<dbReference type="EC" id="1.13.11.93" evidence="6"/>
<dbReference type="EMBL" id="JAVDRD010000006">
    <property type="protein sequence ID" value="MDR6511649.1"/>
    <property type="molecule type" value="Genomic_DNA"/>
</dbReference>
<keyword evidence="4" id="KW-0408">Iron</keyword>
<sequence length="346" mass="37113">MMQNLATIEQTGAADLVENVLGHAAAAKIRALAAPMVPTGGHAPVNGIDALRFAEALNLVLFADLLKRVPEGAEYVDECVAQGRRIVLDHGALRTVLLPQGARCAMPQGVEAFRRVLEPLGYIEVGIYPLPRLKMTGHVWCHAKLPETMPQFFVSELHVDQFSPAFAKAAVRVFGPALDRLDAATAQVLSRFAAGGSVPQDDAVAALKVVMGLFDRQHPVPFESDYEILRAESAEAAWIATEGNAFNHVTDRVADVEATAQGERVAGRSIKDKVEVSASGRVRQTALRAAQVKRSFRAEDGTLTAQTVPGSFFEFITRRADPATGKLDLTFDSGNATGIFKMTAAA</sequence>
<protein>
    <recommendedName>
        <fullName evidence="6">2-oxoadipate dioxygenase/decarboxylase</fullName>
        <ecNumber evidence="6">1.13.11.93</ecNumber>
    </recommendedName>
    <alternativeName>
        <fullName evidence="7">2-hydroxyglutarate synthase</fullName>
    </alternativeName>
</protein>
<dbReference type="Proteomes" id="UP001184150">
    <property type="component" value="Unassembled WGS sequence"/>
</dbReference>
<dbReference type="Gene3D" id="3.10.180.50">
    <property type="match status" value="1"/>
</dbReference>